<proteinExistence type="inferred from homology"/>
<dbReference type="GO" id="GO:0006412">
    <property type="term" value="P:translation"/>
    <property type="evidence" value="ECO:0007669"/>
    <property type="project" value="UniProtKB-UniRule"/>
</dbReference>
<dbReference type="InterPro" id="IPR036853">
    <property type="entry name" value="Ribosomal_uL14_sf"/>
</dbReference>
<dbReference type="Gene3D" id="2.40.150.20">
    <property type="entry name" value="Ribosomal protein L14"/>
    <property type="match status" value="1"/>
</dbReference>
<reference evidence="6 7" key="1">
    <citation type="journal article" date="2016" name="Nat. Commun.">
        <title>Thousands of microbial genomes shed light on interconnected biogeochemical processes in an aquifer system.</title>
        <authorList>
            <person name="Anantharaman K."/>
            <person name="Brown C.T."/>
            <person name="Hug L.A."/>
            <person name="Sharon I."/>
            <person name="Castelle C.J."/>
            <person name="Probst A.J."/>
            <person name="Thomas B.C."/>
            <person name="Singh A."/>
            <person name="Wilkins M.J."/>
            <person name="Karaoz U."/>
            <person name="Brodie E.L."/>
            <person name="Williams K.H."/>
            <person name="Hubbard S.S."/>
            <person name="Banfield J.F."/>
        </authorList>
    </citation>
    <scope>NUCLEOTIDE SEQUENCE [LARGE SCALE GENOMIC DNA]</scope>
</reference>
<comment type="subunit">
    <text evidence="3">Part of the 50S ribosomal subunit. Forms a cluster with proteins L3 and L19. In the 70S ribosome, L14 and L19 interact and together make contacts with the 16S rRNA in bridges B5 and B8.</text>
</comment>
<evidence type="ECO:0000256" key="3">
    <source>
        <dbReference type="HAMAP-Rule" id="MF_01367"/>
    </source>
</evidence>
<comment type="similarity">
    <text evidence="3 4">Belongs to the universal ribosomal protein uL14 family.</text>
</comment>
<sequence length="125" mass="13852">MVQLRTMLKVTDNTGAKLLQVIKVLGGSRRRYAGIGDIVVCSVKIAEPRKLVKKKDVVKAVIVRQRKTLRRADGTYIRFDDNAAVLVDKAKDGWVPKGGRILGPVARELRDKGFMKIISLAPEVV</sequence>
<dbReference type="EMBL" id="MHQL01000034">
    <property type="protein sequence ID" value="OHA02487.1"/>
    <property type="molecule type" value="Genomic_DNA"/>
</dbReference>
<dbReference type="InterPro" id="IPR005745">
    <property type="entry name" value="Ribosomal_uL14_bac-type"/>
</dbReference>
<comment type="function">
    <text evidence="3 5">Binds to 23S rRNA. Forms part of two intersubunit bridges in the 70S ribosome.</text>
</comment>
<organism evidence="6 7">
    <name type="scientific">Candidatus Sungbacteria bacterium RIFCSPHIGHO2_02_FULL_51_29</name>
    <dbReference type="NCBI Taxonomy" id="1802273"/>
    <lineage>
        <taxon>Bacteria</taxon>
        <taxon>Candidatus Sungiibacteriota</taxon>
    </lineage>
</organism>
<evidence type="ECO:0000256" key="5">
    <source>
        <dbReference type="RuleBase" id="RU003950"/>
    </source>
</evidence>
<keyword evidence="1 3" id="KW-0689">Ribosomal protein</keyword>
<evidence type="ECO:0000313" key="7">
    <source>
        <dbReference type="Proteomes" id="UP000177811"/>
    </source>
</evidence>
<dbReference type="SMART" id="SM01374">
    <property type="entry name" value="Ribosomal_L14"/>
    <property type="match status" value="1"/>
</dbReference>
<dbReference type="PROSITE" id="PS00049">
    <property type="entry name" value="RIBOSOMAL_L14"/>
    <property type="match status" value="1"/>
</dbReference>
<keyword evidence="3 5" id="KW-0699">rRNA-binding</keyword>
<dbReference type="SUPFAM" id="SSF50193">
    <property type="entry name" value="Ribosomal protein L14"/>
    <property type="match status" value="1"/>
</dbReference>
<dbReference type="GO" id="GO:0022625">
    <property type="term" value="C:cytosolic large ribosomal subunit"/>
    <property type="evidence" value="ECO:0007669"/>
    <property type="project" value="TreeGrafter"/>
</dbReference>
<evidence type="ECO:0000313" key="6">
    <source>
        <dbReference type="EMBL" id="OHA02487.1"/>
    </source>
</evidence>
<evidence type="ECO:0000256" key="1">
    <source>
        <dbReference type="ARBA" id="ARBA00022980"/>
    </source>
</evidence>
<dbReference type="HAMAP" id="MF_01367">
    <property type="entry name" value="Ribosomal_uL14"/>
    <property type="match status" value="1"/>
</dbReference>
<dbReference type="NCBIfam" id="TIGR01067">
    <property type="entry name" value="rplN_bact"/>
    <property type="match status" value="1"/>
</dbReference>
<evidence type="ECO:0000256" key="2">
    <source>
        <dbReference type="ARBA" id="ARBA00023274"/>
    </source>
</evidence>
<keyword evidence="3 5" id="KW-0694">RNA-binding</keyword>
<dbReference type="Pfam" id="PF00238">
    <property type="entry name" value="Ribosomal_L14"/>
    <property type="match status" value="1"/>
</dbReference>
<dbReference type="InterPro" id="IPR019972">
    <property type="entry name" value="Ribosomal_uL14_CS"/>
</dbReference>
<dbReference type="InterPro" id="IPR000218">
    <property type="entry name" value="Ribosomal_uL14"/>
</dbReference>
<dbReference type="GO" id="GO:0070180">
    <property type="term" value="F:large ribosomal subunit rRNA binding"/>
    <property type="evidence" value="ECO:0007669"/>
    <property type="project" value="TreeGrafter"/>
</dbReference>
<name>A0A1G2KST8_9BACT</name>
<evidence type="ECO:0000256" key="4">
    <source>
        <dbReference type="RuleBase" id="RU003949"/>
    </source>
</evidence>
<dbReference type="CDD" id="cd00337">
    <property type="entry name" value="Ribosomal_uL14"/>
    <property type="match status" value="1"/>
</dbReference>
<comment type="caution">
    <text evidence="6">The sequence shown here is derived from an EMBL/GenBank/DDBJ whole genome shotgun (WGS) entry which is preliminary data.</text>
</comment>
<dbReference type="PANTHER" id="PTHR11761">
    <property type="entry name" value="50S/60S RIBOSOMAL PROTEIN L14/L23"/>
    <property type="match status" value="1"/>
</dbReference>
<dbReference type="Proteomes" id="UP000177811">
    <property type="component" value="Unassembled WGS sequence"/>
</dbReference>
<gene>
    <name evidence="3" type="primary">rplN</name>
    <name evidence="6" type="ORF">A3C16_05420</name>
</gene>
<dbReference type="AlphaFoldDB" id="A0A1G2KST8"/>
<dbReference type="GO" id="GO:0003735">
    <property type="term" value="F:structural constituent of ribosome"/>
    <property type="evidence" value="ECO:0007669"/>
    <property type="project" value="InterPro"/>
</dbReference>
<keyword evidence="2 3" id="KW-0687">Ribonucleoprotein</keyword>
<dbReference type="PANTHER" id="PTHR11761:SF8">
    <property type="entry name" value="LARGE RIBOSOMAL SUBUNIT PROTEIN UL14"/>
    <property type="match status" value="1"/>
</dbReference>
<protein>
    <recommendedName>
        <fullName evidence="3">Large ribosomal subunit protein uL14</fullName>
    </recommendedName>
</protein>
<accession>A0A1G2KST8</accession>